<feature type="non-terminal residue" evidence="5">
    <location>
        <position position="1679"/>
    </location>
</feature>
<feature type="compositionally biased region" description="Acidic residues" evidence="2">
    <location>
        <begin position="333"/>
        <end position="344"/>
    </location>
</feature>
<dbReference type="SUPFAM" id="SSF56601">
    <property type="entry name" value="beta-lactamase/transpeptidase-like"/>
    <property type="match status" value="1"/>
</dbReference>
<dbReference type="EMBL" id="CAJNNV010000936">
    <property type="protein sequence ID" value="CAE8583916.1"/>
    <property type="molecule type" value="Genomic_DNA"/>
</dbReference>
<dbReference type="PANTHER" id="PTHR43173:SF3">
    <property type="entry name" value="ABC1 FAMILY PROTEIN"/>
    <property type="match status" value="1"/>
</dbReference>
<evidence type="ECO:0008006" key="7">
    <source>
        <dbReference type="Google" id="ProtNLM"/>
    </source>
</evidence>
<feature type="region of interest" description="Disordered" evidence="2">
    <location>
        <begin position="321"/>
        <end position="347"/>
    </location>
</feature>
<feature type="region of interest" description="Disordered" evidence="2">
    <location>
        <begin position="48"/>
        <end position="70"/>
    </location>
</feature>
<keyword evidence="6" id="KW-1185">Reference proteome</keyword>
<dbReference type="InterPro" id="IPR004147">
    <property type="entry name" value="ABC1_dom"/>
</dbReference>
<dbReference type="Proteomes" id="UP000654075">
    <property type="component" value="Unassembled WGS sequence"/>
</dbReference>
<feature type="coiled-coil region" evidence="1">
    <location>
        <begin position="1459"/>
        <end position="1511"/>
    </location>
</feature>
<evidence type="ECO:0000313" key="6">
    <source>
        <dbReference type="Proteomes" id="UP000654075"/>
    </source>
</evidence>
<evidence type="ECO:0000313" key="5">
    <source>
        <dbReference type="EMBL" id="CAE8583916.1"/>
    </source>
</evidence>
<gene>
    <name evidence="5" type="ORF">PGLA1383_LOCUS2862</name>
</gene>
<comment type="caution">
    <text evidence="5">The sequence shown here is derived from an EMBL/GenBank/DDBJ whole genome shotgun (WGS) entry which is preliminary data.</text>
</comment>
<proteinExistence type="predicted"/>
<dbReference type="CDD" id="cd05121">
    <property type="entry name" value="ABC1_ADCK3-like"/>
    <property type="match status" value="1"/>
</dbReference>
<name>A0A813DEB6_POLGL</name>
<feature type="domain" description="ABC1 atypical kinase-like" evidence="4">
    <location>
        <begin position="607"/>
        <end position="856"/>
    </location>
</feature>
<feature type="coiled-coil region" evidence="1">
    <location>
        <begin position="885"/>
        <end position="924"/>
    </location>
</feature>
<dbReference type="InterPro" id="IPR012338">
    <property type="entry name" value="Beta-lactam/transpept-like"/>
</dbReference>
<feature type="compositionally biased region" description="Low complexity" evidence="2">
    <location>
        <begin position="466"/>
        <end position="484"/>
    </location>
</feature>
<dbReference type="Pfam" id="PF03109">
    <property type="entry name" value="ABC1"/>
    <property type="match status" value="1"/>
</dbReference>
<feature type="region of interest" description="Disordered" evidence="2">
    <location>
        <begin position="85"/>
        <end position="115"/>
    </location>
</feature>
<dbReference type="InterPro" id="IPR011009">
    <property type="entry name" value="Kinase-like_dom_sf"/>
</dbReference>
<evidence type="ECO:0000259" key="3">
    <source>
        <dbReference type="Pfam" id="PF00144"/>
    </source>
</evidence>
<feature type="compositionally biased region" description="Low complexity" evidence="2">
    <location>
        <begin position="48"/>
        <end position="63"/>
    </location>
</feature>
<feature type="coiled-coil region" evidence="1">
    <location>
        <begin position="1551"/>
        <end position="1592"/>
    </location>
</feature>
<sequence length="1679" mass="181998">MGSAADRNRAEITSLRQEISGLLQTNGQLHQHLGQLNGFSPFFAEGATRPAAEATASREAASGPPASWKQERQMLEARATELTQRCRSLEEASAQSAAAGAGGGTEGTQPAGWFDSQGLTASAASLALLLRERDELHQRLHVTELARCAAEQRRCTTEAALARTLQELAEASKAGRRGKSEEFVRSLASFSAHEEFIDGRGQHAGDTGHEGHIGHVRLPGHFRDTSGTLPGHFRDTSGTLPGHFRDTSGTLPGHFRDTSGTLPGHFRDTSGTLPGHFRDTSGTLPGHFRDTSGTLPGHFRDTSGTLPNTSGTLLGHFRDTSGTLPGHFRDTGAEEEEEEKEEKEDTGSCNINSTMCLFWFGIVRFAITVRHRQSEAEGLGPVWQSFEVRASTPLPGDLMFATQLCAFQLGWSDRMQVVLLERKLGSDSVAVAEMQLRAYRAIAILCGSTVLTATAVVAMTSGAASRLCSSNSSNSSSSSSSRSSSSRDSRSEEGSSLPRPSCWELLASVPRAITIYSTVFSVWWDYRRTRGRAEQKREALGLPGKTPAGEQDPAEVEAIWEAVHQRNAPKIRRIADKLGGLWVKVCQYLSSRPDVVPMVYIQTLAGLQDSAKASPWNDIASTLIEAFGPDWANGLDMETTPLATASVAQVYRGRLREDNSAVAVKVQKKGVDFEMRLDLVNFAVLLDLLHRFEPDQDWRPVVSEWSAAVSLELDFVREAQNLREVASSMERAGVRVIVPMPKEGWVARRVLVMDFCEGRPVRDKAELEGLGVDCRLLLDRVCRAFAVQIHEDGFFNADPHPGNVHVSTDTRQNGGDPSVPILLDYGLTKRFEPHMRLAFARLMFAADAADVDQLQRSLEDMGFIFERDPLEDLANMRRLFTAVPMSQAAEQRRERAEEVEKAKEKEEKKKAEDIEAAKAKATRRKVIEAWPTELIFFLRVTGLLKGLAASLDIPVDYMGLMAVAARNSLRDAVPEAQRARSVLCPADPLLLLANSQSKLQKRLEQKLEELHAAGDLRGMQVCVAGQGGVLLASACAGELGAADPRPVQPNTLFCVFSAGKAPCAAAVLRLVEEGKLSLHDSVATHWPEFGAEGKHSCTVEHVLRHRAGLANAWPTETSFDQLLRIEAMEDVMAQAKPETAPGEQFAYHYLSFGWILAGLVRRAAGADLAEVVRSRVTSRLGLADEMMLGVPEDLLAAEGRLASLEVKMPKNMGAGQQASPQGRVPQGVEGSALLSPTVFNMRKVRAACIPAANLHCSGRALARFYAGLGKVSASCGDSELLGSAMLQDLQKPLQGKEGVHLQVSGMDSNPAAKYGLGMKVFEFSRVNGGKPLTGVGHAGVGGSIGLVIPELGIGMAVTVNQLEMNGQASKAVLAVIFEARAGSGAAVRVALSPGELESLRSQLSEAQAQLSELDLAIAARSERVRLNEREYVEVRVEYDALASANQALSQELATTRSRIAQEQQGCRAAEQELHELQTQLRAGEAEFGADVESIQNRRRALEATLRETSAAMAASDKEAADVRAQTLGLQAQLEVLNAARDELQVQQFQASNKQHAEVSQMEARAEELAAEASELAERHAQVKSQLQALHKQREAPVMKTPQQMDEDAPDFSAAEAQSAARALAAERCGRARNEVAEAEQRLAALLRQLGDERRQSLELARELTAAREAAAEGFLAPPQ</sequence>
<dbReference type="Gene3D" id="3.40.710.10">
    <property type="entry name" value="DD-peptidase/beta-lactamase superfamily"/>
    <property type="match status" value="1"/>
</dbReference>
<dbReference type="Pfam" id="PF00144">
    <property type="entry name" value="Beta-lactamase"/>
    <property type="match status" value="1"/>
</dbReference>
<keyword evidence="1" id="KW-0175">Coiled coil</keyword>
<feature type="region of interest" description="Disordered" evidence="2">
    <location>
        <begin position="466"/>
        <end position="498"/>
    </location>
</feature>
<dbReference type="SUPFAM" id="SSF56112">
    <property type="entry name" value="Protein kinase-like (PK-like)"/>
    <property type="match status" value="1"/>
</dbReference>
<protein>
    <recommendedName>
        <fullName evidence="7">Beta-lactamase-related domain-containing protein</fullName>
    </recommendedName>
</protein>
<feature type="domain" description="Beta-lactamase-related" evidence="3">
    <location>
        <begin position="1004"/>
        <end position="1368"/>
    </location>
</feature>
<evidence type="ECO:0000259" key="4">
    <source>
        <dbReference type="Pfam" id="PF03109"/>
    </source>
</evidence>
<evidence type="ECO:0000256" key="1">
    <source>
        <dbReference type="SAM" id="Coils"/>
    </source>
</evidence>
<organism evidence="5 6">
    <name type="scientific">Polarella glacialis</name>
    <name type="common">Dinoflagellate</name>
    <dbReference type="NCBI Taxonomy" id="89957"/>
    <lineage>
        <taxon>Eukaryota</taxon>
        <taxon>Sar</taxon>
        <taxon>Alveolata</taxon>
        <taxon>Dinophyceae</taxon>
        <taxon>Suessiales</taxon>
        <taxon>Suessiaceae</taxon>
        <taxon>Polarella</taxon>
    </lineage>
</organism>
<dbReference type="OrthoDB" id="427480at2759"/>
<dbReference type="PANTHER" id="PTHR43173">
    <property type="entry name" value="ABC1 FAMILY PROTEIN"/>
    <property type="match status" value="1"/>
</dbReference>
<dbReference type="InterPro" id="IPR001466">
    <property type="entry name" value="Beta-lactam-related"/>
</dbReference>
<dbReference type="InterPro" id="IPR051130">
    <property type="entry name" value="Mito_struct-func_regulator"/>
</dbReference>
<accession>A0A813DEB6</accession>
<feature type="coiled-coil region" evidence="1">
    <location>
        <begin position="1621"/>
        <end position="1655"/>
    </location>
</feature>
<evidence type="ECO:0000256" key="2">
    <source>
        <dbReference type="SAM" id="MobiDB-lite"/>
    </source>
</evidence>
<reference evidence="5" key="1">
    <citation type="submission" date="2021-02" db="EMBL/GenBank/DDBJ databases">
        <authorList>
            <person name="Dougan E. K."/>
            <person name="Rhodes N."/>
            <person name="Thang M."/>
            <person name="Chan C."/>
        </authorList>
    </citation>
    <scope>NUCLEOTIDE SEQUENCE</scope>
</reference>